<dbReference type="GO" id="GO:0042393">
    <property type="term" value="F:histone binding"/>
    <property type="evidence" value="ECO:0007669"/>
    <property type="project" value="TreeGrafter"/>
</dbReference>
<evidence type="ECO:0000313" key="7">
    <source>
        <dbReference type="EMBL" id="CAI8023448.1"/>
    </source>
</evidence>
<dbReference type="PROSITE" id="PS51204">
    <property type="entry name" value="HSA"/>
    <property type="match status" value="1"/>
</dbReference>
<sequence>MSGTKRPAGKDFDPPALPTKQLRVEPPLSQQPTAQTPPTGPAPSPGTQQFVLPGRHPLDTSRRLSQGARLIGIPGILPNVSRQPPPHLQPASTFSFPSPASSLSPLGLPVHPPIPAGGLVGISPNPVTGLPHIRSPHIPPFPPMGHIPHSQAPPTGMVALETSYIPPEHHAVTTAQLALIRPGSPAAVPSLGLPRPLIAGSPLTPPPPYPIAPLPHNVGGATGEEFMCASPSQFLRSPTSIASSSLPSSIESPLPSRQTTASSDKTCDTTTAPALQKEKRSSVAPPLHHGQTRVGSKRDHHSVKTRLLKHQRSRSAGLKLRYEIQLKELFFLEGDGNMMDFLQWKKKPNILREQYLKQHDIDGETTAVFGQLSHNVPLPLLSDVKTSQARLDSEHPLPPEISETETSGTHRRSSKTIGAGGSSGRSHSRHDSSSSTRIQIPLSTVSPSLQVVSPLPPAPLASTPKPPSLPPSTPSSPLKSSLQLSSPRPSTRAQLQTQVSFSSVYETSHEDIVMRARHEAEVMRAIADLRKEGLWSTSRLPKVQEPGRRRALWDFLLEEMQWLATDFANERRWKINAAKKLSRSMLRHHQEQSTLAQRSEKEELQRLKKIASTIAKEVKHFWESVRKIVELKHQSLLEEKRKAAMDMHLQFIVDQTQKYSNWLVQGMGGNTPSTTPSLAPSLTSSSILSETEVFPLSLPQEGGVDYGTEIRQLEVEGEMPIMDLIASLPSEIMSIPPTTTTGLQGAMEEEGGGEKEGKEGEGGDASPERSEDPSLPVKRVTRSRAVADAKEESKTVADTASVAGEKGEEGEGEVGEGVKGEGEDKDYEMEREEEEEDETTIQEQERHEEGEGEGEGGEEVDHQAEIDELNKENELSLEELLGLYDLKRRSATPDTTLDGSSKPDTSIAGSDVGESEEEEEEEEDEEEEKEKEEEGRLEREQ</sequence>
<dbReference type="InterPro" id="IPR014012">
    <property type="entry name" value="HSA_dom"/>
</dbReference>
<feature type="compositionally biased region" description="Acidic residues" evidence="5">
    <location>
        <begin position="913"/>
        <end position="931"/>
    </location>
</feature>
<evidence type="ECO:0000256" key="4">
    <source>
        <dbReference type="ARBA" id="ARBA00022840"/>
    </source>
</evidence>
<feature type="compositionally biased region" description="Pro residues" evidence="5">
    <location>
        <begin position="454"/>
        <end position="474"/>
    </location>
</feature>
<dbReference type="EMBL" id="CASHTH010002007">
    <property type="protein sequence ID" value="CAI8023448.1"/>
    <property type="molecule type" value="Genomic_DNA"/>
</dbReference>
<protein>
    <submittedName>
        <fullName evidence="7">Helicase SRCAP</fullName>
    </submittedName>
</protein>
<dbReference type="InterPro" id="IPR050520">
    <property type="entry name" value="INO80/SWR1_helicase"/>
</dbReference>
<dbReference type="SMART" id="SM00573">
    <property type="entry name" value="HSA"/>
    <property type="match status" value="1"/>
</dbReference>
<dbReference type="GO" id="GO:0005524">
    <property type="term" value="F:ATP binding"/>
    <property type="evidence" value="ECO:0007669"/>
    <property type="project" value="UniProtKB-KW"/>
</dbReference>
<feature type="domain" description="HSA" evidence="6">
    <location>
        <begin position="540"/>
        <end position="612"/>
    </location>
</feature>
<feature type="region of interest" description="Disordered" evidence="5">
    <location>
        <begin position="237"/>
        <end position="310"/>
    </location>
</feature>
<dbReference type="Pfam" id="PF07529">
    <property type="entry name" value="HSA"/>
    <property type="match status" value="1"/>
</dbReference>
<feature type="compositionally biased region" description="Acidic residues" evidence="5">
    <location>
        <begin position="823"/>
        <end position="840"/>
    </location>
</feature>
<evidence type="ECO:0000256" key="5">
    <source>
        <dbReference type="SAM" id="MobiDB-lite"/>
    </source>
</evidence>
<feature type="compositionally biased region" description="Low complexity" evidence="5">
    <location>
        <begin position="26"/>
        <end position="37"/>
    </location>
</feature>
<evidence type="ECO:0000313" key="8">
    <source>
        <dbReference type="Proteomes" id="UP001174909"/>
    </source>
</evidence>
<dbReference type="GO" id="GO:0006338">
    <property type="term" value="P:chromatin remodeling"/>
    <property type="evidence" value="ECO:0007669"/>
    <property type="project" value="TreeGrafter"/>
</dbReference>
<feature type="compositionally biased region" description="Basic and acidic residues" evidence="5">
    <location>
        <begin position="859"/>
        <end position="873"/>
    </location>
</feature>
<comment type="subcellular location">
    <subcellularLocation>
        <location evidence="1">Nucleus</location>
    </subcellularLocation>
</comment>
<dbReference type="GO" id="GO:0000812">
    <property type="term" value="C:Swr1 complex"/>
    <property type="evidence" value="ECO:0007669"/>
    <property type="project" value="TreeGrafter"/>
</dbReference>
<feature type="region of interest" description="Disordered" evidence="5">
    <location>
        <begin position="1"/>
        <end position="60"/>
    </location>
</feature>
<dbReference type="PANTHER" id="PTHR45685">
    <property type="entry name" value="HELICASE SRCAP-RELATED"/>
    <property type="match status" value="1"/>
</dbReference>
<proteinExistence type="predicted"/>
<keyword evidence="2" id="KW-0547">Nucleotide-binding</keyword>
<feature type="compositionally biased region" description="Basic residues" evidence="5">
    <location>
        <begin position="298"/>
        <end position="310"/>
    </location>
</feature>
<keyword evidence="3 7" id="KW-0347">Helicase</keyword>
<feature type="compositionally biased region" description="Basic and acidic residues" evidence="5">
    <location>
        <begin position="932"/>
        <end position="941"/>
    </location>
</feature>
<feature type="region of interest" description="Disordered" evidence="5">
    <location>
        <begin position="387"/>
        <end position="437"/>
    </location>
</feature>
<accession>A0AA35S6C9</accession>
<feature type="compositionally biased region" description="Basic and acidic residues" evidence="5">
    <location>
        <begin position="752"/>
        <end position="772"/>
    </location>
</feature>
<feature type="compositionally biased region" description="Polar residues" evidence="5">
    <location>
        <begin position="892"/>
        <end position="908"/>
    </location>
</feature>
<feature type="compositionally biased region" description="Basic and acidic residues" evidence="5">
    <location>
        <begin position="785"/>
        <end position="795"/>
    </location>
</feature>
<gene>
    <name evidence="7" type="ORF">GBAR_LOCUS13702</name>
</gene>
<dbReference type="GO" id="GO:0003677">
    <property type="term" value="F:DNA binding"/>
    <property type="evidence" value="ECO:0007669"/>
    <property type="project" value="UniProtKB-KW"/>
</dbReference>
<feature type="compositionally biased region" description="Polar residues" evidence="5">
    <location>
        <begin position="257"/>
        <end position="273"/>
    </location>
</feature>
<feature type="region of interest" description="Disordered" evidence="5">
    <location>
        <begin position="449"/>
        <end position="497"/>
    </location>
</feature>
<keyword evidence="4" id="KW-0067">ATP-binding</keyword>
<dbReference type="AlphaFoldDB" id="A0AA35S6C9"/>
<feature type="region of interest" description="Disordered" evidence="5">
    <location>
        <begin position="888"/>
        <end position="941"/>
    </location>
</feature>
<evidence type="ECO:0000259" key="6">
    <source>
        <dbReference type="PROSITE" id="PS51204"/>
    </source>
</evidence>
<name>A0AA35S6C9_GEOBA</name>
<dbReference type="GO" id="GO:0004386">
    <property type="term" value="F:helicase activity"/>
    <property type="evidence" value="ECO:0007669"/>
    <property type="project" value="UniProtKB-KW"/>
</dbReference>
<evidence type="ECO:0000256" key="3">
    <source>
        <dbReference type="ARBA" id="ARBA00022806"/>
    </source>
</evidence>
<comment type="caution">
    <text evidence="7">The sequence shown here is derived from an EMBL/GenBank/DDBJ whole genome shotgun (WGS) entry which is preliminary data.</text>
</comment>
<keyword evidence="3 7" id="KW-0378">Hydrolase</keyword>
<evidence type="ECO:0000256" key="1">
    <source>
        <dbReference type="ARBA" id="ARBA00004123"/>
    </source>
</evidence>
<dbReference type="Proteomes" id="UP001174909">
    <property type="component" value="Unassembled WGS sequence"/>
</dbReference>
<dbReference type="GO" id="GO:0016887">
    <property type="term" value="F:ATP hydrolysis activity"/>
    <property type="evidence" value="ECO:0007669"/>
    <property type="project" value="TreeGrafter"/>
</dbReference>
<reference evidence="7" key="1">
    <citation type="submission" date="2023-03" db="EMBL/GenBank/DDBJ databases">
        <authorList>
            <person name="Steffen K."/>
            <person name="Cardenas P."/>
        </authorList>
    </citation>
    <scope>NUCLEOTIDE SEQUENCE</scope>
</reference>
<feature type="compositionally biased region" description="Low complexity" evidence="5">
    <location>
        <begin position="475"/>
        <end position="492"/>
    </location>
</feature>
<evidence type="ECO:0000256" key="2">
    <source>
        <dbReference type="ARBA" id="ARBA00022741"/>
    </source>
</evidence>
<organism evidence="7 8">
    <name type="scientific">Geodia barretti</name>
    <name type="common">Barrett's horny sponge</name>
    <dbReference type="NCBI Taxonomy" id="519541"/>
    <lineage>
        <taxon>Eukaryota</taxon>
        <taxon>Metazoa</taxon>
        <taxon>Porifera</taxon>
        <taxon>Demospongiae</taxon>
        <taxon>Heteroscleromorpha</taxon>
        <taxon>Tetractinellida</taxon>
        <taxon>Astrophorina</taxon>
        <taxon>Geodiidae</taxon>
        <taxon>Geodia</taxon>
    </lineage>
</organism>
<feature type="region of interest" description="Disordered" evidence="5">
    <location>
        <begin position="735"/>
        <end position="873"/>
    </location>
</feature>
<feature type="compositionally biased region" description="Low complexity" evidence="5">
    <location>
        <begin position="237"/>
        <end position="256"/>
    </location>
</feature>
<keyword evidence="8" id="KW-1185">Reference proteome</keyword>
<dbReference type="PANTHER" id="PTHR45685:SF1">
    <property type="entry name" value="HELICASE SRCAP"/>
    <property type="match status" value="1"/>
</dbReference>